<reference evidence="1" key="2">
    <citation type="submission" date="2021-09" db="EMBL/GenBank/DDBJ databases">
        <authorList>
            <person name="Gilroy R."/>
        </authorList>
    </citation>
    <scope>NUCLEOTIDE SEQUENCE</scope>
    <source>
        <strain evidence="1">USAMLcec12-2067</strain>
    </source>
</reference>
<evidence type="ECO:0000313" key="1">
    <source>
        <dbReference type="EMBL" id="HJH42506.1"/>
    </source>
</evidence>
<proteinExistence type="predicted"/>
<dbReference type="EMBL" id="DYZL01000034">
    <property type="protein sequence ID" value="HJH42506.1"/>
    <property type="molecule type" value="Genomic_DNA"/>
</dbReference>
<name>A0A9D2VJ08_9ACTN</name>
<dbReference type="Proteomes" id="UP000789325">
    <property type="component" value="Unassembled WGS sequence"/>
</dbReference>
<evidence type="ECO:0000313" key="2">
    <source>
        <dbReference type="Proteomes" id="UP000789325"/>
    </source>
</evidence>
<accession>A0A9D2VJ08</accession>
<gene>
    <name evidence="1" type="ORF">K8V16_01770</name>
</gene>
<reference evidence="1" key="1">
    <citation type="journal article" date="2021" name="PeerJ">
        <title>Extensive microbial diversity within the chicken gut microbiome revealed by metagenomics and culture.</title>
        <authorList>
            <person name="Gilroy R."/>
            <person name="Ravi A."/>
            <person name="Getino M."/>
            <person name="Pursley I."/>
            <person name="Horton D.L."/>
            <person name="Alikhan N.F."/>
            <person name="Baker D."/>
            <person name="Gharbi K."/>
            <person name="Hall N."/>
            <person name="Watson M."/>
            <person name="Adriaenssens E.M."/>
            <person name="Foster-Nyarko E."/>
            <person name="Jarju S."/>
            <person name="Secka A."/>
            <person name="Antonio M."/>
            <person name="Oren A."/>
            <person name="Chaudhuri R.R."/>
            <person name="La Ragione R."/>
            <person name="Hildebrand F."/>
            <person name="Pallen M.J."/>
        </authorList>
    </citation>
    <scope>NUCLEOTIDE SEQUENCE</scope>
    <source>
        <strain evidence="1">USAMLcec12-2067</strain>
    </source>
</reference>
<dbReference type="AlphaFoldDB" id="A0A9D2VJ08"/>
<comment type="caution">
    <text evidence="1">The sequence shown here is derived from an EMBL/GenBank/DDBJ whole genome shotgun (WGS) entry which is preliminary data.</text>
</comment>
<sequence>MSRDRIATVIANPLAAVRSDAELLDFAAHCAQSVREDSSDEALAESSRKLIVAVTALLRDWFPASDYTPLGTTTLLSMALMRGKYDSKANFSCRKTPLDLMFNQIESGEKYVKDVSGGWSWRKSSLVRGEDGARPAETKAIHECLLRTSSLGSE</sequence>
<protein>
    <submittedName>
        <fullName evidence="1">Uncharacterized protein</fullName>
    </submittedName>
</protein>
<organism evidence="1 2">
    <name type="scientific">Rubneribacter badeniensis</name>
    <dbReference type="NCBI Taxonomy" id="2070688"/>
    <lineage>
        <taxon>Bacteria</taxon>
        <taxon>Bacillati</taxon>
        <taxon>Actinomycetota</taxon>
        <taxon>Coriobacteriia</taxon>
        <taxon>Eggerthellales</taxon>
        <taxon>Eggerthellaceae</taxon>
        <taxon>Rubneribacter</taxon>
    </lineage>
</organism>